<evidence type="ECO:0000313" key="2">
    <source>
        <dbReference type="Proteomes" id="UP001418222"/>
    </source>
</evidence>
<dbReference type="AlphaFoldDB" id="A0AAP0FTU9"/>
<reference evidence="1 2" key="1">
    <citation type="journal article" date="2022" name="Nat. Plants">
        <title>Genomes of leafy and leafless Platanthera orchids illuminate the evolution of mycoheterotrophy.</title>
        <authorList>
            <person name="Li M.H."/>
            <person name="Liu K.W."/>
            <person name="Li Z."/>
            <person name="Lu H.C."/>
            <person name="Ye Q.L."/>
            <person name="Zhang D."/>
            <person name="Wang J.Y."/>
            <person name="Li Y.F."/>
            <person name="Zhong Z.M."/>
            <person name="Liu X."/>
            <person name="Yu X."/>
            <person name="Liu D.K."/>
            <person name="Tu X.D."/>
            <person name="Liu B."/>
            <person name="Hao Y."/>
            <person name="Liao X.Y."/>
            <person name="Jiang Y.T."/>
            <person name="Sun W.H."/>
            <person name="Chen J."/>
            <person name="Chen Y.Q."/>
            <person name="Ai Y."/>
            <person name="Zhai J.W."/>
            <person name="Wu S.S."/>
            <person name="Zhou Z."/>
            <person name="Hsiao Y.Y."/>
            <person name="Wu W.L."/>
            <person name="Chen Y.Y."/>
            <person name="Lin Y.F."/>
            <person name="Hsu J.L."/>
            <person name="Li C.Y."/>
            <person name="Wang Z.W."/>
            <person name="Zhao X."/>
            <person name="Zhong W.Y."/>
            <person name="Ma X.K."/>
            <person name="Ma L."/>
            <person name="Huang J."/>
            <person name="Chen G.Z."/>
            <person name="Huang M.Z."/>
            <person name="Huang L."/>
            <person name="Peng D.H."/>
            <person name="Luo Y.B."/>
            <person name="Zou S.Q."/>
            <person name="Chen S.P."/>
            <person name="Lan S."/>
            <person name="Tsai W.C."/>
            <person name="Van de Peer Y."/>
            <person name="Liu Z.J."/>
        </authorList>
    </citation>
    <scope>NUCLEOTIDE SEQUENCE [LARGE SCALE GENOMIC DNA]</scope>
    <source>
        <strain evidence="1">Lor287</strain>
    </source>
</reference>
<dbReference type="Proteomes" id="UP001418222">
    <property type="component" value="Unassembled WGS sequence"/>
</dbReference>
<evidence type="ECO:0000313" key="1">
    <source>
        <dbReference type="EMBL" id="KAK8914463.1"/>
    </source>
</evidence>
<proteinExistence type="predicted"/>
<dbReference type="EMBL" id="JBBWWQ010000021">
    <property type="protein sequence ID" value="KAK8914463.1"/>
    <property type="molecule type" value="Genomic_DNA"/>
</dbReference>
<comment type="caution">
    <text evidence="1">The sequence shown here is derived from an EMBL/GenBank/DDBJ whole genome shotgun (WGS) entry which is preliminary data.</text>
</comment>
<gene>
    <name evidence="1" type="ORF">KSP39_PZI023643</name>
</gene>
<accession>A0AAP0FTU9</accession>
<organism evidence="1 2">
    <name type="scientific">Platanthera zijinensis</name>
    <dbReference type="NCBI Taxonomy" id="2320716"/>
    <lineage>
        <taxon>Eukaryota</taxon>
        <taxon>Viridiplantae</taxon>
        <taxon>Streptophyta</taxon>
        <taxon>Embryophyta</taxon>
        <taxon>Tracheophyta</taxon>
        <taxon>Spermatophyta</taxon>
        <taxon>Magnoliopsida</taxon>
        <taxon>Liliopsida</taxon>
        <taxon>Asparagales</taxon>
        <taxon>Orchidaceae</taxon>
        <taxon>Orchidoideae</taxon>
        <taxon>Orchideae</taxon>
        <taxon>Orchidinae</taxon>
        <taxon>Platanthera</taxon>
    </lineage>
</organism>
<sequence length="116" mass="13484">MFIYDTEHEMENRLAENASLQTEMLVKIKPILNRYNPFIQTLRQLAQRSDIQDCRLLIRERPVADRQHTLPTASQVAVVLVGADDFMGSNDRDIYVQTTEGQLLNVKDYYGYHDPL</sequence>
<dbReference type="PANTHER" id="PTHR45786:SF80">
    <property type="entry name" value="HELITRON HELICASE-LIKE DOMAIN-CONTAINING PROTEIN"/>
    <property type="match status" value="1"/>
</dbReference>
<protein>
    <submittedName>
        <fullName evidence="1">Uncharacterized protein</fullName>
    </submittedName>
</protein>
<keyword evidence="2" id="KW-1185">Reference proteome</keyword>
<dbReference type="PANTHER" id="PTHR45786">
    <property type="entry name" value="DNA BINDING PROTEIN-LIKE"/>
    <property type="match status" value="1"/>
</dbReference>
<name>A0AAP0FTU9_9ASPA</name>